<dbReference type="Proteomes" id="UP000467840">
    <property type="component" value="Chromosome 9"/>
</dbReference>
<reference evidence="1 2" key="1">
    <citation type="journal article" date="2020" name="Mol. Plant">
        <title>The Chromosome-Based Rubber Tree Genome Provides New Insights into Spurge Genome Evolution and Rubber Biosynthesis.</title>
        <authorList>
            <person name="Liu J."/>
            <person name="Shi C."/>
            <person name="Shi C.C."/>
            <person name="Li W."/>
            <person name="Zhang Q.J."/>
            <person name="Zhang Y."/>
            <person name="Li K."/>
            <person name="Lu H.F."/>
            <person name="Shi C."/>
            <person name="Zhu S.T."/>
            <person name="Xiao Z.Y."/>
            <person name="Nan H."/>
            <person name="Yue Y."/>
            <person name="Zhu X.G."/>
            <person name="Wu Y."/>
            <person name="Hong X.N."/>
            <person name="Fan G.Y."/>
            <person name="Tong Y."/>
            <person name="Zhang D."/>
            <person name="Mao C.L."/>
            <person name="Liu Y.L."/>
            <person name="Hao S.J."/>
            <person name="Liu W.Q."/>
            <person name="Lv M.Q."/>
            <person name="Zhang H.B."/>
            <person name="Liu Y."/>
            <person name="Hu-Tang G.R."/>
            <person name="Wang J.P."/>
            <person name="Wang J.H."/>
            <person name="Sun Y.H."/>
            <person name="Ni S.B."/>
            <person name="Chen W.B."/>
            <person name="Zhang X.C."/>
            <person name="Jiao Y.N."/>
            <person name="Eichler E.E."/>
            <person name="Li G.H."/>
            <person name="Liu X."/>
            <person name="Gao L.Z."/>
        </authorList>
    </citation>
    <scope>NUCLEOTIDE SEQUENCE [LARGE SCALE GENOMIC DNA]</scope>
    <source>
        <strain evidence="2">cv. GT1</strain>
        <tissue evidence="1">Leaf</tissue>
    </source>
</reference>
<keyword evidence="2" id="KW-1185">Reference proteome</keyword>
<name>A0A6A6M418_HEVBR</name>
<protein>
    <submittedName>
        <fullName evidence="1">Uncharacterized protein</fullName>
    </submittedName>
</protein>
<dbReference type="EMBL" id="JAAGAX010000008">
    <property type="protein sequence ID" value="KAF2308044.1"/>
    <property type="molecule type" value="Genomic_DNA"/>
</dbReference>
<dbReference type="PANTHER" id="PTHR43756">
    <property type="entry name" value="CHOLINE MONOOXYGENASE, CHLOROPLASTIC"/>
    <property type="match status" value="1"/>
</dbReference>
<evidence type="ECO:0000313" key="2">
    <source>
        <dbReference type="Proteomes" id="UP000467840"/>
    </source>
</evidence>
<gene>
    <name evidence="1" type="ORF">GH714_034696</name>
</gene>
<evidence type="ECO:0000313" key="1">
    <source>
        <dbReference type="EMBL" id="KAF2308044.1"/>
    </source>
</evidence>
<dbReference type="GO" id="GO:0051537">
    <property type="term" value="F:2 iron, 2 sulfur cluster binding"/>
    <property type="evidence" value="ECO:0007669"/>
    <property type="project" value="InterPro"/>
</dbReference>
<comment type="caution">
    <text evidence="1">The sequence shown here is derived from an EMBL/GenBank/DDBJ whole genome shotgun (WGS) entry which is preliminary data.</text>
</comment>
<accession>A0A6A6M418</accession>
<organism evidence="1 2">
    <name type="scientific">Hevea brasiliensis</name>
    <name type="common">Para rubber tree</name>
    <name type="synonym">Siphonia brasiliensis</name>
    <dbReference type="NCBI Taxonomy" id="3981"/>
    <lineage>
        <taxon>Eukaryota</taxon>
        <taxon>Viridiplantae</taxon>
        <taxon>Streptophyta</taxon>
        <taxon>Embryophyta</taxon>
        <taxon>Tracheophyta</taxon>
        <taxon>Spermatophyta</taxon>
        <taxon>Magnoliopsida</taxon>
        <taxon>eudicotyledons</taxon>
        <taxon>Gunneridae</taxon>
        <taxon>Pentapetalae</taxon>
        <taxon>rosids</taxon>
        <taxon>fabids</taxon>
        <taxon>Malpighiales</taxon>
        <taxon>Euphorbiaceae</taxon>
        <taxon>Crotonoideae</taxon>
        <taxon>Micrandreae</taxon>
        <taxon>Hevea</taxon>
    </lineage>
</organism>
<dbReference type="PANTHER" id="PTHR43756:SF5">
    <property type="entry name" value="CHOLINE MONOOXYGENASE, CHLOROPLASTIC"/>
    <property type="match status" value="1"/>
</dbReference>
<dbReference type="AlphaFoldDB" id="A0A6A6M418"/>
<dbReference type="InterPro" id="IPR001663">
    <property type="entry name" value="Rng_hydr_dOase-A"/>
</dbReference>
<proteinExistence type="predicted"/>
<sequence>MFPRLLLRFPSLAISRKSAASSGQPACSLLCFGAIGTQQSKDLIAVVKGQDTALLVGAWISGAYVDRLQVEEFGLIPLNVATWGPFVLLSVVKENSPHQEVGGNMVENEWLGSYSDTLKTNGVDSSSYVCSTYTILNVIGRYVIGWKM</sequence>